<dbReference type="STRING" id="871652.SAMN04515673_10832"/>
<keyword evidence="5 9" id="KW-0812">Transmembrane</keyword>
<feature type="transmembrane region" description="Helical" evidence="9">
    <location>
        <begin position="134"/>
        <end position="152"/>
    </location>
</feature>
<evidence type="ECO:0000256" key="7">
    <source>
        <dbReference type="ARBA" id="ARBA00023065"/>
    </source>
</evidence>
<dbReference type="InterPro" id="IPR003445">
    <property type="entry name" value="Cat_transpt"/>
</dbReference>
<keyword evidence="7" id="KW-0406">Ion transport</keyword>
<evidence type="ECO:0000256" key="5">
    <source>
        <dbReference type="ARBA" id="ARBA00022692"/>
    </source>
</evidence>
<proteinExistence type="inferred from homology"/>
<evidence type="ECO:0000256" key="8">
    <source>
        <dbReference type="ARBA" id="ARBA00023136"/>
    </source>
</evidence>
<dbReference type="RefSeq" id="WP_092081185.1">
    <property type="nucleotide sequence ID" value="NZ_FOYI01000008.1"/>
</dbReference>
<comment type="similarity">
    <text evidence="2">Belongs to the TrkH potassium transport family.</text>
</comment>
<dbReference type="Proteomes" id="UP000199302">
    <property type="component" value="Unassembled WGS sequence"/>
</dbReference>
<evidence type="ECO:0000256" key="3">
    <source>
        <dbReference type="ARBA" id="ARBA00022448"/>
    </source>
</evidence>
<evidence type="ECO:0000313" key="10">
    <source>
        <dbReference type="EMBL" id="SFR13824.1"/>
    </source>
</evidence>
<feature type="transmembrane region" description="Helical" evidence="9">
    <location>
        <begin position="414"/>
        <end position="437"/>
    </location>
</feature>
<keyword evidence="4" id="KW-1003">Cell membrane</keyword>
<dbReference type="GO" id="GO:0005886">
    <property type="term" value="C:plasma membrane"/>
    <property type="evidence" value="ECO:0007669"/>
    <property type="project" value="UniProtKB-SubCell"/>
</dbReference>
<dbReference type="PANTHER" id="PTHR32024:SF2">
    <property type="entry name" value="TRK SYSTEM POTASSIUM UPTAKE PROTEIN TRKG-RELATED"/>
    <property type="match status" value="1"/>
</dbReference>
<dbReference type="Pfam" id="PF02386">
    <property type="entry name" value="TrkH"/>
    <property type="match status" value="1"/>
</dbReference>
<keyword evidence="6 9" id="KW-1133">Transmembrane helix</keyword>
<feature type="transmembrane region" description="Helical" evidence="9">
    <location>
        <begin position="39"/>
        <end position="59"/>
    </location>
</feature>
<dbReference type="OrthoDB" id="7818483at2"/>
<organism evidence="10 11">
    <name type="scientific">Poseidonocella sedimentorum</name>
    <dbReference type="NCBI Taxonomy" id="871652"/>
    <lineage>
        <taxon>Bacteria</taxon>
        <taxon>Pseudomonadati</taxon>
        <taxon>Pseudomonadota</taxon>
        <taxon>Alphaproteobacteria</taxon>
        <taxon>Rhodobacterales</taxon>
        <taxon>Roseobacteraceae</taxon>
        <taxon>Poseidonocella</taxon>
    </lineage>
</organism>
<keyword evidence="11" id="KW-1185">Reference proteome</keyword>
<sequence>MWDRLRSLPVLLLLMGVAALAMLVPAAHALTLQDHAIARSFFYAALLLFFVTALIAVALRPRRGGMSPREQLLTIFATFTLLPVFLAVPFHHAVGNTSFLNAWFEMVSSLTTTGATLFDTPGRLPTTLHLWRGLVGWLGGFFIWVAAIALLAPMNLGGFEVTNAADPGAGMSGLKRQRGVLDAFGRLSRATRGFAPIYAVLTLALWVLLLISGEPSLPALVDAMSTLATSGISMGDKTPGPDGLGGEAVVFFFMFFGVTRLVHGAETSGSLPYRVAIDPEFRLAIALLILIPSLLFLRHWVGAYEVEEYQDASAGLRALWGGLFTTLSFLTTTGFVSAEWDTASNWSGLPASGVLLSGLCLIGGGVATTAGGVKLLRVYALFRHGQRELERLVHPSSVAGTTGTSNFLRRHGAYAAWIAFMLIALSICVIVLGLSIMGVPLDSAMMLAISALSNTGPLAPVATNETLTYAALGPGAKLLLAAGMVFGRLEALAIVALFNPDFWRR</sequence>
<evidence type="ECO:0000256" key="2">
    <source>
        <dbReference type="ARBA" id="ARBA00009137"/>
    </source>
</evidence>
<evidence type="ECO:0000313" key="11">
    <source>
        <dbReference type="Proteomes" id="UP000199302"/>
    </source>
</evidence>
<protein>
    <submittedName>
        <fullName evidence="10">Trk system potassium uptake protein TrkH</fullName>
    </submittedName>
</protein>
<accession>A0A1I6E7W9</accession>
<name>A0A1I6E7W9_9RHOB</name>
<gene>
    <name evidence="10" type="ORF">SAMN04515673_10832</name>
</gene>
<keyword evidence="8 9" id="KW-0472">Membrane</keyword>
<feature type="transmembrane region" description="Helical" evidence="9">
    <location>
        <begin position="193"/>
        <end position="211"/>
    </location>
</feature>
<evidence type="ECO:0000256" key="1">
    <source>
        <dbReference type="ARBA" id="ARBA00004651"/>
    </source>
</evidence>
<feature type="transmembrane region" description="Helical" evidence="9">
    <location>
        <begin position="354"/>
        <end position="376"/>
    </location>
</feature>
<keyword evidence="3" id="KW-0813">Transport</keyword>
<evidence type="ECO:0000256" key="4">
    <source>
        <dbReference type="ARBA" id="ARBA00022475"/>
    </source>
</evidence>
<feature type="transmembrane region" description="Helical" evidence="9">
    <location>
        <begin position="478"/>
        <end position="498"/>
    </location>
</feature>
<feature type="transmembrane region" description="Helical" evidence="9">
    <location>
        <begin position="71"/>
        <end position="90"/>
    </location>
</feature>
<dbReference type="GO" id="GO:0030001">
    <property type="term" value="P:metal ion transport"/>
    <property type="evidence" value="ECO:0007669"/>
    <property type="project" value="UniProtKB-ARBA"/>
</dbReference>
<evidence type="ECO:0000256" key="9">
    <source>
        <dbReference type="SAM" id="Phobius"/>
    </source>
</evidence>
<dbReference type="GO" id="GO:0008324">
    <property type="term" value="F:monoatomic cation transmembrane transporter activity"/>
    <property type="evidence" value="ECO:0007669"/>
    <property type="project" value="InterPro"/>
</dbReference>
<dbReference type="PANTHER" id="PTHR32024">
    <property type="entry name" value="TRK SYSTEM POTASSIUM UPTAKE PROTEIN TRKG-RELATED"/>
    <property type="match status" value="1"/>
</dbReference>
<reference evidence="10 11" key="1">
    <citation type="submission" date="2016-10" db="EMBL/GenBank/DDBJ databases">
        <authorList>
            <person name="de Groot N.N."/>
        </authorList>
    </citation>
    <scope>NUCLEOTIDE SEQUENCE [LARGE SCALE GENOMIC DNA]</scope>
    <source>
        <strain evidence="11">KMM 9023,NRIC 0796,JCM 17311,KCTC 23692</strain>
    </source>
</reference>
<dbReference type="EMBL" id="FOYI01000008">
    <property type="protein sequence ID" value="SFR13824.1"/>
    <property type="molecule type" value="Genomic_DNA"/>
</dbReference>
<feature type="transmembrane region" description="Helical" evidence="9">
    <location>
        <begin position="283"/>
        <end position="301"/>
    </location>
</feature>
<comment type="subcellular location">
    <subcellularLocation>
        <location evidence="1">Cell membrane</location>
        <topology evidence="1">Multi-pass membrane protein</topology>
    </subcellularLocation>
</comment>
<evidence type="ECO:0000256" key="6">
    <source>
        <dbReference type="ARBA" id="ARBA00022989"/>
    </source>
</evidence>
<dbReference type="AlphaFoldDB" id="A0A1I6E7W9"/>